<dbReference type="SUPFAM" id="SSF51569">
    <property type="entry name" value="Aldolase"/>
    <property type="match status" value="1"/>
</dbReference>
<dbReference type="AlphaFoldDB" id="A0A6P1MA47"/>
<dbReference type="Gene3D" id="3.20.20.70">
    <property type="entry name" value="Aldolase class I"/>
    <property type="match status" value="1"/>
</dbReference>
<keyword evidence="1 3" id="KW-0456">Lyase</keyword>
<dbReference type="CDD" id="cd00408">
    <property type="entry name" value="DHDPS-like"/>
    <property type="match status" value="1"/>
</dbReference>
<sequence length="301" mass="33012">MKPICGIIPPVVTPLAAQDQLDEPGLERLIEHILAGGVHGLFILGTTGEGPDCSYAVRRAMIDRTCRQVDGRVPVLVGITDTSYAESVSLANYAAECGADAVVAAPPYYFSVGQPELQDYFLDLFDKMPLPVMLYNMPSCTKVNIGIDVLRRLLEHPNMAGFKDSSGQMVYFHLALRLFADYPEKSILVGPEELLAESTLMGGHGGVSGGANVFPKLYVNLYNAAREGNLSETRRLHELVIRVTDLYRVGRHTSSTIKGIKAALGCLGICSDIMLEPFRHFFAEDRKRVQAVLDELLPRMT</sequence>
<proteinExistence type="inferred from homology"/>
<accession>A0A6P1MA47</accession>
<dbReference type="PANTHER" id="PTHR42849">
    <property type="entry name" value="N-ACETYLNEURAMINATE LYASE"/>
    <property type="match status" value="1"/>
</dbReference>
<dbReference type="SMART" id="SM01130">
    <property type="entry name" value="DHDPS"/>
    <property type="match status" value="1"/>
</dbReference>
<dbReference type="InterPro" id="IPR002220">
    <property type="entry name" value="DapA-like"/>
</dbReference>
<reference evidence="6 7" key="1">
    <citation type="submission" date="2020-01" db="EMBL/GenBank/DDBJ databases">
        <title>Ponticoccus aerotolerans gen. nov., sp. nov., an anaerobic bacterium and proposal of Ponticoccusceae fam. nov., Ponticoccusles ord. nov. and Ponticoccuse classis nov. in the phylum Kiritimatiellaeota.</title>
        <authorList>
            <person name="Zhou L.Y."/>
            <person name="Du Z.J."/>
        </authorList>
    </citation>
    <scope>NUCLEOTIDE SEQUENCE [LARGE SCALE GENOMIC DNA]</scope>
    <source>
        <strain evidence="6 7">S-5007</strain>
    </source>
</reference>
<dbReference type="Pfam" id="PF00701">
    <property type="entry name" value="DHDPS"/>
    <property type="match status" value="1"/>
</dbReference>
<dbReference type="RefSeq" id="WP_160628606.1">
    <property type="nucleotide sequence ID" value="NZ_CP047593.1"/>
</dbReference>
<evidence type="ECO:0000256" key="3">
    <source>
        <dbReference type="PIRNR" id="PIRNR001365"/>
    </source>
</evidence>
<gene>
    <name evidence="6" type="ORF">GT409_08140</name>
</gene>
<dbReference type="PRINTS" id="PR00146">
    <property type="entry name" value="DHPICSNTHASE"/>
</dbReference>
<dbReference type="PANTHER" id="PTHR42849:SF1">
    <property type="entry name" value="N-ACETYLNEURAMINATE LYASE"/>
    <property type="match status" value="1"/>
</dbReference>
<organism evidence="6 7">
    <name type="scientific">Tichowtungia aerotolerans</name>
    <dbReference type="NCBI Taxonomy" id="2697043"/>
    <lineage>
        <taxon>Bacteria</taxon>
        <taxon>Pseudomonadati</taxon>
        <taxon>Kiritimatiellota</taxon>
        <taxon>Tichowtungiia</taxon>
        <taxon>Tichowtungiales</taxon>
        <taxon>Tichowtungiaceae</taxon>
        <taxon>Tichowtungia</taxon>
    </lineage>
</organism>
<keyword evidence="7" id="KW-1185">Reference proteome</keyword>
<feature type="binding site" evidence="5">
    <location>
        <position position="207"/>
    </location>
    <ligand>
        <name>pyruvate</name>
        <dbReference type="ChEBI" id="CHEBI:15361"/>
    </ligand>
</feature>
<dbReference type="KEGG" id="taer:GT409_08140"/>
<dbReference type="PIRSF" id="PIRSF001365">
    <property type="entry name" value="DHDPS"/>
    <property type="match status" value="1"/>
</dbReference>
<dbReference type="EMBL" id="CP047593">
    <property type="protein sequence ID" value="QHI69424.1"/>
    <property type="molecule type" value="Genomic_DNA"/>
</dbReference>
<feature type="active site" description="Schiff-base intermediate with substrate" evidence="4">
    <location>
        <position position="163"/>
    </location>
</feature>
<feature type="active site" description="Proton donor/acceptor" evidence="4">
    <location>
        <position position="135"/>
    </location>
</feature>
<name>A0A6P1MA47_9BACT</name>
<evidence type="ECO:0000313" key="6">
    <source>
        <dbReference type="EMBL" id="QHI69424.1"/>
    </source>
</evidence>
<dbReference type="PROSITE" id="PS00666">
    <property type="entry name" value="DHDPS_2"/>
    <property type="match status" value="1"/>
</dbReference>
<dbReference type="GO" id="GO:0008747">
    <property type="term" value="F:N-acetylneuraminate lyase activity"/>
    <property type="evidence" value="ECO:0007669"/>
    <property type="project" value="TreeGrafter"/>
</dbReference>
<dbReference type="GO" id="GO:0005829">
    <property type="term" value="C:cytosol"/>
    <property type="evidence" value="ECO:0007669"/>
    <property type="project" value="TreeGrafter"/>
</dbReference>
<dbReference type="InterPro" id="IPR013785">
    <property type="entry name" value="Aldolase_TIM"/>
</dbReference>
<evidence type="ECO:0000313" key="7">
    <source>
        <dbReference type="Proteomes" id="UP000464954"/>
    </source>
</evidence>
<evidence type="ECO:0000256" key="2">
    <source>
        <dbReference type="ARBA" id="ARBA00023270"/>
    </source>
</evidence>
<dbReference type="Proteomes" id="UP000464954">
    <property type="component" value="Chromosome"/>
</dbReference>
<evidence type="ECO:0000256" key="1">
    <source>
        <dbReference type="ARBA" id="ARBA00023239"/>
    </source>
</evidence>
<evidence type="ECO:0000256" key="5">
    <source>
        <dbReference type="PIRSR" id="PIRSR001365-2"/>
    </source>
</evidence>
<keyword evidence="2" id="KW-0704">Schiff base</keyword>
<protein>
    <submittedName>
        <fullName evidence="6">Dihydrodipicolinate synthase family protein</fullName>
    </submittedName>
</protein>
<feature type="binding site" evidence="5">
    <location>
        <position position="47"/>
    </location>
    <ligand>
        <name>pyruvate</name>
        <dbReference type="ChEBI" id="CHEBI:15361"/>
    </ligand>
</feature>
<evidence type="ECO:0000256" key="4">
    <source>
        <dbReference type="PIRSR" id="PIRSR001365-1"/>
    </source>
</evidence>
<dbReference type="GO" id="GO:0019262">
    <property type="term" value="P:N-acetylneuraminate catabolic process"/>
    <property type="evidence" value="ECO:0007669"/>
    <property type="project" value="TreeGrafter"/>
</dbReference>
<comment type="similarity">
    <text evidence="3">Belongs to the DapA family.</text>
</comment>
<dbReference type="InterPro" id="IPR020625">
    <property type="entry name" value="Schiff_base-form_aldolases_AS"/>
</dbReference>